<proteinExistence type="predicted"/>
<feature type="compositionally biased region" description="Polar residues" evidence="1">
    <location>
        <begin position="1"/>
        <end position="12"/>
    </location>
</feature>
<dbReference type="PANTHER" id="PTHR31743">
    <property type="entry name" value="TRANSIENT RECEPTOR POTENTIAL CHANNEL 4-ASSOCIATED PROTEIN TCPC4AP"/>
    <property type="match status" value="1"/>
</dbReference>
<protein>
    <recommendedName>
        <fullName evidence="4">Short transient receptor potential channel 4-associated protein</fullName>
    </recommendedName>
</protein>
<evidence type="ECO:0000313" key="2">
    <source>
        <dbReference type="EMBL" id="CAK9195683.1"/>
    </source>
</evidence>
<dbReference type="Pfam" id="PF12463">
    <property type="entry name" value="DUF3689"/>
    <property type="match status" value="2"/>
</dbReference>
<evidence type="ECO:0000313" key="3">
    <source>
        <dbReference type="Proteomes" id="UP001497512"/>
    </source>
</evidence>
<evidence type="ECO:0008006" key="4">
    <source>
        <dbReference type="Google" id="ProtNLM"/>
    </source>
</evidence>
<reference evidence="2" key="1">
    <citation type="submission" date="2024-02" db="EMBL/GenBank/DDBJ databases">
        <authorList>
            <consortium name="ELIXIR-Norway"/>
            <consortium name="Elixir Norway"/>
        </authorList>
    </citation>
    <scope>NUCLEOTIDE SEQUENCE</scope>
</reference>
<dbReference type="EMBL" id="OZ019903">
    <property type="protein sequence ID" value="CAK9195683.1"/>
    <property type="molecule type" value="Genomic_DNA"/>
</dbReference>
<organism evidence="2 3">
    <name type="scientific">Sphagnum troendelagicum</name>
    <dbReference type="NCBI Taxonomy" id="128251"/>
    <lineage>
        <taxon>Eukaryota</taxon>
        <taxon>Viridiplantae</taxon>
        <taxon>Streptophyta</taxon>
        <taxon>Embryophyta</taxon>
        <taxon>Bryophyta</taxon>
        <taxon>Sphagnophytina</taxon>
        <taxon>Sphagnopsida</taxon>
        <taxon>Sphagnales</taxon>
        <taxon>Sphagnaceae</taxon>
        <taxon>Sphagnum</taxon>
    </lineage>
</organism>
<dbReference type="Proteomes" id="UP001497512">
    <property type="component" value="Chromosome 11"/>
</dbReference>
<keyword evidence="3" id="KW-1185">Reference proteome</keyword>
<gene>
    <name evidence="2" type="ORF">CSSPTR1EN2_LOCUS3073</name>
</gene>
<evidence type="ECO:0000256" key="1">
    <source>
        <dbReference type="SAM" id="MobiDB-lite"/>
    </source>
</evidence>
<dbReference type="InterPro" id="IPR022162">
    <property type="entry name" value="TRPC4AP"/>
</dbReference>
<sequence length="844" mass="93193">MALGCESTSSSPERWRRDSSARSSSSSSSRSVLSCVLGGQISGRGCKGLRQLPCTLLRSLQPSVQAVAPLCMELEAALIENQGEACARVLSTISHTICELNSPHLQLNREAFVLFGGDVLLLRCLFCPFATTEGSGSSGGNAGAAGSEKLASIKLLSLQKECLNILRELCCTVTYFTESLAAHDDFVINLFGLMGFYSTFDCAVVLAEEVLAVREDTLRVQEIPNFTSLVHKFSSRQLASFCRVLAMVVFEPEAGNWTGQVDVGLNQTSVETGPSKPKMEEEPGWTVVDRNHDAILLIPDILSRLVKLLMLDKLPFSHESVLSSEVSAFAMTMSVNGSALESLYNAVSEGRGHILEDVRASNTRAEMHVMIDPALQSQQTMAGTNSMDDRVVNWNITFLDRTGLSTGVIHLATHHVEVLFVLCALCGGKKREQVQNRLGELGLVGVLTQLFDKLDWKATQSRSSSRGIHGVGCACNPKSALKIQYLRLIHNFCDRDSCNQVNKQLLLLPAPFKESSWFPNPTAEVKDSDGLMLKILKVLIKEPADSLYRFWLASCVEAFLGGADSKNQEFVASTGLMEHLLAEILKGGFQCATSLQINFDLLGELIKFNQTLFQQLNRLLVGDKFDRFVEVLVTNLVDSNVFVRSVVLSLDYFRRHQWAESASNGPGLVAISAPEKRTNMSNADYRVNDSSVAANYDAKFCKVTAFVFHNTLRLLRDLMCAVRLSDVNQDNICVLNTVLIFFIFAERDGELQLYLQALRAADHHVLCTFRSLLDFWRSYYLRKRGRECISLQYSTQLDFSDWLHVVDLLCSQPDSPTSLLYSLPSMGAQCMALAASGEPLPQQC</sequence>
<feature type="region of interest" description="Disordered" evidence="1">
    <location>
        <begin position="1"/>
        <end position="27"/>
    </location>
</feature>
<accession>A0ABP0TGH1</accession>
<name>A0ABP0TGH1_9BRYO</name>
<dbReference type="PANTHER" id="PTHR31743:SF1">
    <property type="entry name" value="SHORT TRANSIENT RECEPTOR POTENTIAL CHANNEL 4-ASSOCIATED PROTEIN"/>
    <property type="match status" value="1"/>
</dbReference>